<keyword evidence="6 13" id="KW-0347">Helicase</keyword>
<dbReference type="Gene3D" id="1.10.860.10">
    <property type="entry name" value="DNAb Helicase, Chain A"/>
    <property type="match status" value="1"/>
</dbReference>
<keyword evidence="14" id="KW-1185">Reference proteome</keyword>
<dbReference type="InterPro" id="IPR007693">
    <property type="entry name" value="DNA_helicase_DnaB-like_N"/>
</dbReference>
<accession>A0A371XB49</accession>
<keyword evidence="9" id="KW-0413">Isomerase</keyword>
<evidence type="ECO:0000256" key="1">
    <source>
        <dbReference type="ARBA" id="ARBA00008428"/>
    </source>
</evidence>
<dbReference type="Proteomes" id="UP000264310">
    <property type="component" value="Unassembled WGS sequence"/>
</dbReference>
<evidence type="ECO:0000256" key="8">
    <source>
        <dbReference type="ARBA" id="ARBA00023125"/>
    </source>
</evidence>
<evidence type="ECO:0000256" key="2">
    <source>
        <dbReference type="ARBA" id="ARBA00022515"/>
    </source>
</evidence>
<dbReference type="Pfam" id="PF03796">
    <property type="entry name" value="DnaB_C"/>
    <property type="match status" value="1"/>
</dbReference>
<dbReference type="InterPro" id="IPR007694">
    <property type="entry name" value="DNA_helicase_DnaB-like_C"/>
</dbReference>
<organism evidence="13 14">
    <name type="scientific">Fulvimarina endophytica</name>
    <dbReference type="NCBI Taxonomy" id="2293836"/>
    <lineage>
        <taxon>Bacteria</taxon>
        <taxon>Pseudomonadati</taxon>
        <taxon>Pseudomonadota</taxon>
        <taxon>Alphaproteobacteria</taxon>
        <taxon>Hyphomicrobiales</taxon>
        <taxon>Aurantimonadaceae</taxon>
        <taxon>Fulvimarina</taxon>
    </lineage>
</organism>
<comment type="catalytic activity">
    <reaction evidence="11">
        <text>ATP + H2O = ADP + phosphate + H(+)</text>
        <dbReference type="Rhea" id="RHEA:13065"/>
        <dbReference type="ChEBI" id="CHEBI:15377"/>
        <dbReference type="ChEBI" id="CHEBI:15378"/>
        <dbReference type="ChEBI" id="CHEBI:30616"/>
        <dbReference type="ChEBI" id="CHEBI:43474"/>
        <dbReference type="ChEBI" id="CHEBI:456216"/>
        <dbReference type="EC" id="5.6.2.3"/>
    </reaction>
</comment>
<evidence type="ECO:0000256" key="7">
    <source>
        <dbReference type="ARBA" id="ARBA00022840"/>
    </source>
</evidence>
<dbReference type="AlphaFoldDB" id="A0A371XB49"/>
<keyword evidence="5" id="KW-0378">Hydrolase</keyword>
<dbReference type="GO" id="GO:0006269">
    <property type="term" value="P:DNA replication, synthesis of primer"/>
    <property type="evidence" value="ECO:0007669"/>
    <property type="project" value="UniProtKB-KW"/>
</dbReference>
<comment type="similarity">
    <text evidence="1">Belongs to the helicase family. DnaB subfamily.</text>
</comment>
<evidence type="ECO:0000259" key="12">
    <source>
        <dbReference type="PROSITE" id="PS51199"/>
    </source>
</evidence>
<dbReference type="PANTHER" id="PTHR30153:SF2">
    <property type="entry name" value="REPLICATIVE DNA HELICASE"/>
    <property type="match status" value="1"/>
</dbReference>
<dbReference type="OrthoDB" id="9773982at2"/>
<evidence type="ECO:0000256" key="10">
    <source>
        <dbReference type="ARBA" id="ARBA00044969"/>
    </source>
</evidence>
<evidence type="ECO:0000256" key="9">
    <source>
        <dbReference type="ARBA" id="ARBA00023235"/>
    </source>
</evidence>
<dbReference type="GO" id="GO:0016787">
    <property type="term" value="F:hydrolase activity"/>
    <property type="evidence" value="ECO:0007669"/>
    <property type="project" value="UniProtKB-KW"/>
</dbReference>
<dbReference type="InterPro" id="IPR036185">
    <property type="entry name" value="DNA_heli_DnaB-like_N_sf"/>
</dbReference>
<dbReference type="SUPFAM" id="SSF48024">
    <property type="entry name" value="N-terminal domain of DnaB helicase"/>
    <property type="match status" value="1"/>
</dbReference>
<evidence type="ECO:0000256" key="4">
    <source>
        <dbReference type="ARBA" id="ARBA00022741"/>
    </source>
</evidence>
<evidence type="ECO:0000256" key="3">
    <source>
        <dbReference type="ARBA" id="ARBA00022705"/>
    </source>
</evidence>
<sequence>MNAPVHNFADTGPLYREAPNNLEAEQAILGAMLINNEAVQSVPFLEPAHFFEPLHQDIFDGIRKMITGGRVATPITVKTFLPADHRVGNLTVAQYLARLAAEATSIINTADYGRAIYDLAIRRRLITIGEGIVNEAFDAPFDHDPALQISQAEEHLIELARGTISDDGDHDHVAMMDSVLDRIQSPRKASGGGVPVPLPEIADVLQEDRLGAGNLYGLLGASGEGKTSLMLQFIRTAAQAGHPVFLYSFDQRPEQVYLQMWSQECGISVAQIARHDAGGRRSLNDAEMEDLRAARDRMHPFDLKFRRVSNIKAAALCALAKRDVTTVRRRYEKRGESMPTPLIILDHVSAVTADDPRADAGSIASAVNRPCKGMAEELGAAWLSLNQRNGKGAGRKVPRPIAEDLYGGEASRMDYDAILYLYRPERWRDMALRTAVDAKEEADIMNRFMLRKSFRDPGENPEGMAEIGAVKVRYGDSNVSEFVEFEGRYTRYVSRRRQEAELF</sequence>
<dbReference type="GO" id="GO:0005524">
    <property type="term" value="F:ATP binding"/>
    <property type="evidence" value="ECO:0007669"/>
    <property type="project" value="UniProtKB-KW"/>
</dbReference>
<evidence type="ECO:0000313" key="13">
    <source>
        <dbReference type="EMBL" id="RFC66468.1"/>
    </source>
</evidence>
<evidence type="ECO:0000313" key="14">
    <source>
        <dbReference type="Proteomes" id="UP000264310"/>
    </source>
</evidence>
<evidence type="ECO:0000256" key="6">
    <source>
        <dbReference type="ARBA" id="ARBA00022806"/>
    </source>
</evidence>
<dbReference type="GO" id="GO:0005829">
    <property type="term" value="C:cytosol"/>
    <property type="evidence" value="ECO:0007669"/>
    <property type="project" value="TreeGrafter"/>
</dbReference>
<name>A0A371XB49_9HYPH</name>
<keyword evidence="2" id="KW-0639">Primosome</keyword>
<dbReference type="RefSeq" id="WP_116681721.1">
    <property type="nucleotide sequence ID" value="NZ_QURL01000001.1"/>
</dbReference>
<feature type="domain" description="SF4 helicase" evidence="12">
    <location>
        <begin position="187"/>
        <end position="499"/>
    </location>
</feature>
<keyword evidence="8" id="KW-0238">DNA-binding</keyword>
<keyword evidence="4" id="KW-0547">Nucleotide-binding</keyword>
<dbReference type="EMBL" id="QURL01000001">
    <property type="protein sequence ID" value="RFC66468.1"/>
    <property type="molecule type" value="Genomic_DNA"/>
</dbReference>
<dbReference type="PROSITE" id="PS51199">
    <property type="entry name" value="SF4_HELICASE"/>
    <property type="match status" value="1"/>
</dbReference>
<reference evidence="13 14" key="1">
    <citation type="submission" date="2018-08" db="EMBL/GenBank/DDBJ databases">
        <title>Fulvimarina sp. 85, whole genome shotgun sequence.</title>
        <authorList>
            <person name="Tuo L."/>
        </authorList>
    </citation>
    <scope>NUCLEOTIDE SEQUENCE [LARGE SCALE GENOMIC DNA]</scope>
    <source>
        <strain evidence="13 14">85</strain>
    </source>
</reference>
<dbReference type="InterPro" id="IPR016136">
    <property type="entry name" value="DNA_helicase_N/primase_C"/>
</dbReference>
<dbReference type="GO" id="GO:0043139">
    <property type="term" value="F:5'-3' DNA helicase activity"/>
    <property type="evidence" value="ECO:0007669"/>
    <property type="project" value="UniProtKB-EC"/>
</dbReference>
<dbReference type="InterPro" id="IPR027417">
    <property type="entry name" value="P-loop_NTPase"/>
</dbReference>
<dbReference type="GO" id="GO:1990077">
    <property type="term" value="C:primosome complex"/>
    <property type="evidence" value="ECO:0007669"/>
    <property type="project" value="UniProtKB-KW"/>
</dbReference>
<dbReference type="EC" id="5.6.2.3" evidence="10"/>
<keyword evidence="3" id="KW-0235">DNA replication</keyword>
<dbReference type="GO" id="GO:0003677">
    <property type="term" value="F:DNA binding"/>
    <property type="evidence" value="ECO:0007669"/>
    <property type="project" value="UniProtKB-KW"/>
</dbReference>
<proteinExistence type="inferred from homology"/>
<comment type="caution">
    <text evidence="13">The sequence shown here is derived from an EMBL/GenBank/DDBJ whole genome shotgun (WGS) entry which is preliminary data.</text>
</comment>
<dbReference type="PANTHER" id="PTHR30153">
    <property type="entry name" value="REPLICATIVE DNA HELICASE DNAB"/>
    <property type="match status" value="1"/>
</dbReference>
<dbReference type="Gene3D" id="3.40.50.300">
    <property type="entry name" value="P-loop containing nucleotide triphosphate hydrolases"/>
    <property type="match status" value="1"/>
</dbReference>
<keyword evidence="7" id="KW-0067">ATP-binding</keyword>
<gene>
    <name evidence="13" type="ORF">DYI37_03230</name>
</gene>
<dbReference type="Pfam" id="PF00772">
    <property type="entry name" value="DnaB"/>
    <property type="match status" value="1"/>
</dbReference>
<dbReference type="SUPFAM" id="SSF52540">
    <property type="entry name" value="P-loop containing nucleoside triphosphate hydrolases"/>
    <property type="match status" value="1"/>
</dbReference>
<evidence type="ECO:0000256" key="11">
    <source>
        <dbReference type="ARBA" id="ARBA00048954"/>
    </source>
</evidence>
<protein>
    <recommendedName>
        <fullName evidence="10">DNA 5'-3' helicase</fullName>
        <ecNumber evidence="10">5.6.2.3</ecNumber>
    </recommendedName>
</protein>
<evidence type="ECO:0000256" key="5">
    <source>
        <dbReference type="ARBA" id="ARBA00022801"/>
    </source>
</evidence>